<evidence type="ECO:0000313" key="1">
    <source>
        <dbReference type="EMBL" id="QJA65507.1"/>
    </source>
</evidence>
<sequence length="88" mass="10097">MSKYKINQSLKDNPVLMNNFLNNIKTSMLTQVCSSIEANYHILEIPRWDGSTSRYYAGIESITITFDPIQVSNQKEAYFMEGVLIDDV</sequence>
<name>A0A6M3KF11_9ZZZZ</name>
<gene>
    <name evidence="2" type="ORF">MM415A00721_0023</name>
    <name evidence="1" type="ORF">MM415B00395_0053</name>
</gene>
<protein>
    <submittedName>
        <fullName evidence="2">Uncharacterized protein</fullName>
    </submittedName>
</protein>
<dbReference type="EMBL" id="MT142422">
    <property type="protein sequence ID" value="QJA80450.1"/>
    <property type="molecule type" value="Genomic_DNA"/>
</dbReference>
<reference evidence="2" key="1">
    <citation type="submission" date="2020-03" db="EMBL/GenBank/DDBJ databases">
        <title>The deep terrestrial virosphere.</title>
        <authorList>
            <person name="Holmfeldt K."/>
            <person name="Nilsson E."/>
            <person name="Simone D."/>
            <person name="Lopez-Fernandez M."/>
            <person name="Wu X."/>
            <person name="de Brujin I."/>
            <person name="Lundin D."/>
            <person name="Andersson A."/>
            <person name="Bertilsson S."/>
            <person name="Dopson M."/>
        </authorList>
    </citation>
    <scope>NUCLEOTIDE SEQUENCE</scope>
    <source>
        <strain evidence="2">MM415A00721</strain>
        <strain evidence="1">MM415B00395</strain>
    </source>
</reference>
<organism evidence="2">
    <name type="scientific">viral metagenome</name>
    <dbReference type="NCBI Taxonomy" id="1070528"/>
    <lineage>
        <taxon>unclassified sequences</taxon>
        <taxon>metagenomes</taxon>
        <taxon>organismal metagenomes</taxon>
    </lineage>
</organism>
<dbReference type="EMBL" id="MT141539">
    <property type="protein sequence ID" value="QJA65507.1"/>
    <property type="molecule type" value="Genomic_DNA"/>
</dbReference>
<accession>A0A6M3KF11</accession>
<dbReference type="AlphaFoldDB" id="A0A6M3KF11"/>
<proteinExistence type="predicted"/>
<evidence type="ECO:0000313" key="2">
    <source>
        <dbReference type="EMBL" id="QJA80450.1"/>
    </source>
</evidence>